<comment type="caution">
    <text evidence="1">The sequence shown here is derived from an EMBL/GenBank/DDBJ whole genome shotgun (WGS) entry which is preliminary data.</text>
</comment>
<proteinExistence type="predicted"/>
<dbReference type="RefSeq" id="WP_156149134.1">
    <property type="nucleotide sequence ID" value="NZ_JYIV01000024.1"/>
</dbReference>
<protein>
    <submittedName>
        <fullName evidence="1">Uncharacterized protein</fullName>
    </submittedName>
</protein>
<sequence length="219" mass="24461">MLALDLSYIPAAYDSQFIIGWMRAAYEQSKVIATLTTQGLAHAAAPNRRAFVEIAFRLLWLRTLDVEKRGPVLEAMVANEKRLTKNFFKTAKEMGYEYEFDLSAMDEVVAEMTADKMLNEQVQVLTKAAKATPITLGLFTAWREETQYTHATGHLAVAYAPKTDDDRVGRDQPPTQHGDLDTHHMVTFLVGTLVAELLKDAGLSQKAVEPILFTAWNAV</sequence>
<dbReference type="EMBL" id="JYIV01000024">
    <property type="protein sequence ID" value="KJL22889.1"/>
    <property type="molecule type" value="Genomic_DNA"/>
</dbReference>
<evidence type="ECO:0000313" key="1">
    <source>
        <dbReference type="EMBL" id="KJL22889.1"/>
    </source>
</evidence>
<organism evidence="1 2">
    <name type="scientific">Microbacterium oxydans</name>
    <dbReference type="NCBI Taxonomy" id="82380"/>
    <lineage>
        <taxon>Bacteria</taxon>
        <taxon>Bacillati</taxon>
        <taxon>Actinomycetota</taxon>
        <taxon>Actinomycetes</taxon>
        <taxon>Micrococcales</taxon>
        <taxon>Microbacteriaceae</taxon>
        <taxon>Microbacterium</taxon>
    </lineage>
</organism>
<accession>A0A0F0KQZ8</accession>
<dbReference type="Proteomes" id="UP000033725">
    <property type="component" value="Unassembled WGS sequence"/>
</dbReference>
<dbReference type="AlphaFoldDB" id="A0A0F0KQZ8"/>
<evidence type="ECO:0000313" key="2">
    <source>
        <dbReference type="Proteomes" id="UP000033725"/>
    </source>
</evidence>
<reference evidence="1 2" key="1">
    <citation type="submission" date="2015-02" db="EMBL/GenBank/DDBJ databases">
        <title>Draft genome sequences of ten Microbacterium spp. with emphasis on heavy metal contaminated environments.</title>
        <authorList>
            <person name="Corretto E."/>
        </authorList>
    </citation>
    <scope>NUCLEOTIDE SEQUENCE [LARGE SCALE GENOMIC DNA]</scope>
    <source>
        <strain evidence="1 2">BEL163</strain>
    </source>
</reference>
<name>A0A0F0KQZ8_9MICO</name>
<gene>
    <name evidence="1" type="ORF">RN51_01634</name>
</gene>
<dbReference type="PATRIC" id="fig|82380.10.peg.1643"/>
<dbReference type="OrthoDB" id="5058746at2"/>